<evidence type="ECO:0000256" key="2">
    <source>
        <dbReference type="ARBA" id="ARBA00008524"/>
    </source>
</evidence>
<proteinExistence type="inferred from homology"/>
<evidence type="ECO:0000256" key="8">
    <source>
        <dbReference type="PIRSR" id="PIRSR036421-1"/>
    </source>
</evidence>
<comment type="function">
    <text evidence="7">Degrades oligopeptides.</text>
</comment>
<dbReference type="Gene3D" id="2.30.42.10">
    <property type="match status" value="1"/>
</dbReference>
<comment type="subcellular location">
    <subcellularLocation>
        <location evidence="1 7">Cytoplasm</location>
    </subcellularLocation>
</comment>
<dbReference type="GO" id="GO:0008236">
    <property type="term" value="F:serine-type peptidase activity"/>
    <property type="evidence" value="ECO:0007669"/>
    <property type="project" value="UniProtKB-UniRule"/>
</dbReference>
<dbReference type="Pfam" id="PF26549">
    <property type="entry name" value="Tricorn_N"/>
    <property type="match status" value="1"/>
</dbReference>
<feature type="domain" description="Tail specific protease" evidence="10">
    <location>
        <begin position="836"/>
        <end position="1028"/>
    </location>
</feature>
<dbReference type="EMBL" id="BBML01000010">
    <property type="protein sequence ID" value="GAK98254.1"/>
    <property type="molecule type" value="Genomic_DNA"/>
</dbReference>
<feature type="compositionally biased region" description="Basic and acidic residues" evidence="9">
    <location>
        <begin position="537"/>
        <end position="549"/>
    </location>
</feature>
<feature type="active site" description="Nucleophile" evidence="8">
    <location>
        <position position="959"/>
    </location>
</feature>
<evidence type="ECO:0000256" key="7">
    <source>
        <dbReference type="PIRNR" id="PIRNR036421"/>
    </source>
</evidence>
<gene>
    <name evidence="11" type="ORF">JCM19294_888</name>
</gene>
<dbReference type="InterPro" id="IPR005151">
    <property type="entry name" value="Tail-specific_protease"/>
</dbReference>
<keyword evidence="4 7" id="KW-0645">Protease</keyword>
<dbReference type="Gene3D" id="2.120.10.60">
    <property type="entry name" value="Tricorn protease N-terminal domain"/>
    <property type="match status" value="1"/>
</dbReference>
<dbReference type="SMART" id="SM00245">
    <property type="entry name" value="TSPc"/>
    <property type="match status" value="1"/>
</dbReference>
<evidence type="ECO:0000256" key="1">
    <source>
        <dbReference type="ARBA" id="ARBA00004496"/>
    </source>
</evidence>
<feature type="active site" description="Charge relay system" evidence="8">
    <location>
        <position position="1017"/>
    </location>
</feature>
<dbReference type="InterPro" id="IPR012393">
    <property type="entry name" value="Tricorn_protease"/>
</dbReference>
<dbReference type="SUPFAM" id="SSF50156">
    <property type="entry name" value="PDZ domain-like"/>
    <property type="match status" value="1"/>
</dbReference>
<dbReference type="InterPro" id="IPR029045">
    <property type="entry name" value="ClpP/crotonase-like_dom_sf"/>
</dbReference>
<dbReference type="SUPFAM" id="SSF52096">
    <property type="entry name" value="ClpP/crotonase"/>
    <property type="match status" value="1"/>
</dbReference>
<keyword evidence="5 7" id="KW-0378">Hydrolase</keyword>
<name>A0A090Q582_9FLAO</name>
<evidence type="ECO:0000256" key="3">
    <source>
        <dbReference type="ARBA" id="ARBA00022490"/>
    </source>
</evidence>
<evidence type="ECO:0000259" key="10">
    <source>
        <dbReference type="SMART" id="SM00245"/>
    </source>
</evidence>
<dbReference type="Pfam" id="PF03572">
    <property type="entry name" value="Peptidase_S41"/>
    <property type="match status" value="1"/>
</dbReference>
<evidence type="ECO:0000256" key="9">
    <source>
        <dbReference type="SAM" id="MobiDB-lite"/>
    </source>
</evidence>
<evidence type="ECO:0000313" key="11">
    <source>
        <dbReference type="EMBL" id="GAK98254.1"/>
    </source>
</evidence>
<evidence type="ECO:0000256" key="6">
    <source>
        <dbReference type="ARBA" id="ARBA00022825"/>
    </source>
</evidence>
<keyword evidence="6 7" id="KW-0720">Serine protease</keyword>
<evidence type="ECO:0000313" key="12">
    <source>
        <dbReference type="Proteomes" id="UP000029221"/>
    </source>
</evidence>
<dbReference type="InterPro" id="IPR036034">
    <property type="entry name" value="PDZ_sf"/>
</dbReference>
<dbReference type="eggNOG" id="COG0793">
    <property type="taxonomic scope" value="Bacteria"/>
</dbReference>
<keyword evidence="3 7" id="KW-0963">Cytoplasm</keyword>
<dbReference type="Pfam" id="PF26550">
    <property type="entry name" value="Tricorn_2nd"/>
    <property type="match status" value="1"/>
</dbReference>
<dbReference type="InterPro" id="IPR028204">
    <property type="entry name" value="Tricorn_C1"/>
</dbReference>
<dbReference type="RefSeq" id="WP_042280342.1">
    <property type="nucleotide sequence ID" value="NZ_BBML01000010.1"/>
</dbReference>
<dbReference type="Proteomes" id="UP000029221">
    <property type="component" value="Unassembled WGS sequence"/>
</dbReference>
<keyword evidence="12" id="KW-1185">Reference proteome</keyword>
<protein>
    <recommendedName>
        <fullName evidence="7">Tricorn protease homolog</fullName>
        <ecNumber evidence="7">3.4.21.-</ecNumber>
    </recommendedName>
</protein>
<dbReference type="InterPro" id="IPR029414">
    <property type="entry name" value="Tricorn_PDZ"/>
</dbReference>
<dbReference type="Gene3D" id="2.130.10.10">
    <property type="entry name" value="YVTN repeat-like/Quinoprotein amine dehydrogenase"/>
    <property type="match status" value="1"/>
</dbReference>
<dbReference type="eggNOG" id="COG4946">
    <property type="taxonomic scope" value="Bacteria"/>
</dbReference>
<sequence length="1081" mass="123259">MKTIFFFFFPILIFAQGSRLLRQPTIHENKVAFVYANDLWLSSTDGSQAIRLTSHEGYESAPHFSPDGKHIAFTGQYDGNIDVYVIPTNGGSPERLTYHPEGDFVQGWTPDGEIIFRSGRSGTPTRLNKFYTIGINDAFPKEMPLTRASYGEISPNGKYVAYTPITSWDPEWRNYRGGQAMPIWIVNLSNFELQTTPQKDQERHLDPVWIDDTVYYLSERDYTSNIWSFNIHTKEEKQITFHKKFDVKSLDADKNQIIYEHAGYLKLLNPINGDTKQIVINVKADINDYRPHWSEIKDKDLQNADISSNGKRVLFEHRGEIFTVPKENGSWRNISKNSSSADRNPIWSPKGDKIAYFSDRTGEYKLYITDIFGEVEQEISIPQSTFFFKPAWSPDGKYIAFTDTHYNLWITNLETSISYIADTDTYAHPNRTMNPTWSPDSKWVAYSKQQESHFKSIQVHNIENKNTFQITHPLADCISPVWDKNGKYVYTLASTDYGLESGWLDMSNYDPKTSRNLYAVVLNKTDKAPVTISSDESIEKTASQEKDNDSNNANEAKNVVINQNGIFERMVSLKLPTEQYVELFAGPENELFILRKSDRKVGKNKGELLKYNIPKEKFDLFIDDVSKIKTSIDGNQILLYSQNTWKSTSTNSKTVKNDDKIKTNLKMLVEPQKEFQQIFKEGWRYMRDFLYVDNIHGAPWDEIYEWYSPWVKHAQHRTDLNYIIDIISGEVAIGHSYVSGGDLPDVNRVPTGLLGADITLKKNGYQISKIYSTGAYNPNLVAPLSIPGLDIQEGDYIIEVNGVKVSPDSNIYKLFEQTANREIQITVSKEASGKTSRKLMIKPIQSERGLRTENWIENNRRKVDEMSNGQLAYVYVPNTSQAGFVSFNRYYFSQQDKKGVIIDERNNGGGSAADYIIDILKRKPFGYFNSKAGDRKPWTTPMAGIFGPKVMIINERAGSGGDLLPYMFKKAQLGPLVGTRTWGGLVGTWDTPNFIDGGRMVAPRGGFYDLQGNWAVEGVGVSPDIEVIQEPKETVKGKDPQLEKAVKEALKLLPKEEFIFKKDPADPVRWKRPNGYQNDQD</sequence>
<evidence type="ECO:0000256" key="5">
    <source>
        <dbReference type="ARBA" id="ARBA00022801"/>
    </source>
</evidence>
<dbReference type="STRING" id="319236.BST91_06840"/>
<dbReference type="EC" id="3.4.21.-" evidence="7"/>
<dbReference type="Gene3D" id="3.30.750.44">
    <property type="match status" value="1"/>
</dbReference>
<comment type="caution">
    <text evidence="11">The sequence shown here is derived from an EMBL/GenBank/DDBJ whole genome shotgun (WGS) entry which is preliminary data.</text>
</comment>
<comment type="similarity">
    <text evidence="2 7">Belongs to the peptidase S41B family.</text>
</comment>
<dbReference type="CDD" id="cd07562">
    <property type="entry name" value="Peptidase_S41_TRI"/>
    <property type="match status" value="1"/>
</dbReference>
<dbReference type="PIRSF" id="PIRSF036421">
    <property type="entry name" value="Tricorn_protease"/>
    <property type="match status" value="1"/>
</dbReference>
<organism evidence="11 12">
    <name type="scientific">Nonlabens tegetincola</name>
    <dbReference type="NCBI Taxonomy" id="323273"/>
    <lineage>
        <taxon>Bacteria</taxon>
        <taxon>Pseudomonadati</taxon>
        <taxon>Bacteroidota</taxon>
        <taxon>Flavobacteriia</taxon>
        <taxon>Flavobacteriales</taxon>
        <taxon>Flavobacteriaceae</taxon>
        <taxon>Nonlabens</taxon>
    </lineage>
</organism>
<dbReference type="PANTHER" id="PTHR43253:SF1">
    <property type="entry name" value="TRICORN PROTEASE HOMOLOG 2-RELATED"/>
    <property type="match status" value="1"/>
</dbReference>
<dbReference type="Pfam" id="PF14685">
    <property type="entry name" value="PDZ_Tricorn"/>
    <property type="match status" value="1"/>
</dbReference>
<dbReference type="Pfam" id="PF14684">
    <property type="entry name" value="Tricorn_C1"/>
    <property type="match status" value="1"/>
</dbReference>
<reference evidence="11" key="1">
    <citation type="journal article" date="2014" name="Genome Announc.">
        <title>Draft Genome Sequences of Marine Flavobacterium Nonlabens Strains NR17, NR24, NR27, NR32, NR33, and Ara13.</title>
        <authorList>
            <person name="Nakanishi M."/>
            <person name="Meirelles P."/>
            <person name="Suzuki R."/>
            <person name="Takatani N."/>
            <person name="Mino S."/>
            <person name="Suda W."/>
            <person name="Oshima K."/>
            <person name="Hattori M."/>
            <person name="Ohkuma M."/>
            <person name="Hosokawa M."/>
            <person name="Miyashita K."/>
            <person name="Thompson F.L."/>
            <person name="Niwa A."/>
            <person name="Sawabe T."/>
            <person name="Sawabe T."/>
        </authorList>
    </citation>
    <scope>NUCLEOTIDE SEQUENCE [LARGE SCALE GENOMIC DNA]</scope>
    <source>
        <strain evidence="11">JCM 19294</strain>
    </source>
</reference>
<dbReference type="AlphaFoldDB" id="A0A090Q582"/>
<dbReference type="Gene3D" id="3.90.226.10">
    <property type="entry name" value="2-enoyl-CoA Hydratase, Chain A, domain 1"/>
    <property type="match status" value="1"/>
</dbReference>
<dbReference type="PANTHER" id="PTHR43253">
    <property type="entry name" value="TRICORN PROTEASE HOMOLOG 2-RELATED"/>
    <property type="match status" value="1"/>
</dbReference>
<dbReference type="GO" id="GO:0005737">
    <property type="term" value="C:cytoplasm"/>
    <property type="evidence" value="ECO:0007669"/>
    <property type="project" value="UniProtKB-SubCell"/>
</dbReference>
<dbReference type="GO" id="GO:0006508">
    <property type="term" value="P:proteolysis"/>
    <property type="evidence" value="ECO:0007669"/>
    <property type="project" value="UniProtKB-UniRule"/>
</dbReference>
<feature type="active site" description="Charge relay system" evidence="8">
    <location>
        <position position="735"/>
    </location>
</feature>
<dbReference type="InterPro" id="IPR015943">
    <property type="entry name" value="WD40/YVTN_repeat-like_dom_sf"/>
</dbReference>
<dbReference type="SUPFAM" id="SSF69304">
    <property type="entry name" value="Tricorn protease N-terminal domain"/>
    <property type="match status" value="2"/>
</dbReference>
<accession>A0A090Q582</accession>
<evidence type="ECO:0000256" key="4">
    <source>
        <dbReference type="ARBA" id="ARBA00022670"/>
    </source>
</evidence>
<feature type="region of interest" description="Disordered" evidence="9">
    <location>
        <begin position="532"/>
        <end position="555"/>
    </location>
</feature>